<dbReference type="AlphaFoldDB" id="A0A9P5Q5T5"/>
<name>A0A9P5Q5T5_9AGAR</name>
<dbReference type="OrthoDB" id="2915756at2759"/>
<keyword evidence="1" id="KW-0732">Signal</keyword>
<feature type="signal peptide" evidence="1">
    <location>
        <begin position="1"/>
        <end position="21"/>
    </location>
</feature>
<evidence type="ECO:0000256" key="1">
    <source>
        <dbReference type="SAM" id="SignalP"/>
    </source>
</evidence>
<evidence type="ECO:0000313" key="2">
    <source>
        <dbReference type="EMBL" id="KAF9074110.1"/>
    </source>
</evidence>
<protein>
    <submittedName>
        <fullName evidence="2">Uncharacterized protein</fullName>
    </submittedName>
</protein>
<keyword evidence="3" id="KW-1185">Reference proteome</keyword>
<proteinExistence type="predicted"/>
<gene>
    <name evidence="2" type="ORF">BDP27DRAFT_1416434</name>
</gene>
<organism evidence="2 3">
    <name type="scientific">Rhodocollybia butyracea</name>
    <dbReference type="NCBI Taxonomy" id="206335"/>
    <lineage>
        <taxon>Eukaryota</taxon>
        <taxon>Fungi</taxon>
        <taxon>Dikarya</taxon>
        <taxon>Basidiomycota</taxon>
        <taxon>Agaricomycotina</taxon>
        <taxon>Agaricomycetes</taxon>
        <taxon>Agaricomycetidae</taxon>
        <taxon>Agaricales</taxon>
        <taxon>Marasmiineae</taxon>
        <taxon>Omphalotaceae</taxon>
        <taxon>Rhodocollybia</taxon>
    </lineage>
</organism>
<evidence type="ECO:0000313" key="3">
    <source>
        <dbReference type="Proteomes" id="UP000772434"/>
    </source>
</evidence>
<comment type="caution">
    <text evidence="2">The sequence shown here is derived from an EMBL/GenBank/DDBJ whole genome shotgun (WGS) entry which is preliminary data.</text>
</comment>
<sequence length="136" mass="14266">MFSLRPLSAFILAVSTASVLAGTFVSPAASSTISSSAEFNFTWVSSRYFEESSQSVSVLLAPNANFPLEGIVLAKDLTPISSGVGESGPTYYAPLTPEFVASSSHTGDFVLVVVEDYTAYGGNAGMSVEYETITLN</sequence>
<dbReference type="Proteomes" id="UP000772434">
    <property type="component" value="Unassembled WGS sequence"/>
</dbReference>
<reference evidence="2" key="1">
    <citation type="submission" date="2020-11" db="EMBL/GenBank/DDBJ databases">
        <authorList>
            <consortium name="DOE Joint Genome Institute"/>
            <person name="Ahrendt S."/>
            <person name="Riley R."/>
            <person name="Andreopoulos W."/>
            <person name="Labutti K."/>
            <person name="Pangilinan J."/>
            <person name="Ruiz-Duenas F.J."/>
            <person name="Barrasa J.M."/>
            <person name="Sanchez-Garcia M."/>
            <person name="Camarero S."/>
            <person name="Miyauchi S."/>
            <person name="Serrano A."/>
            <person name="Linde D."/>
            <person name="Babiker R."/>
            <person name="Drula E."/>
            <person name="Ayuso-Fernandez I."/>
            <person name="Pacheco R."/>
            <person name="Padilla G."/>
            <person name="Ferreira P."/>
            <person name="Barriuso J."/>
            <person name="Kellner H."/>
            <person name="Castanera R."/>
            <person name="Alfaro M."/>
            <person name="Ramirez L."/>
            <person name="Pisabarro A.G."/>
            <person name="Kuo A."/>
            <person name="Tritt A."/>
            <person name="Lipzen A."/>
            <person name="He G."/>
            <person name="Yan M."/>
            <person name="Ng V."/>
            <person name="Cullen D."/>
            <person name="Martin F."/>
            <person name="Rosso M.-N."/>
            <person name="Henrissat B."/>
            <person name="Hibbett D."/>
            <person name="Martinez A.T."/>
            <person name="Grigoriev I.V."/>
        </authorList>
    </citation>
    <scope>NUCLEOTIDE SEQUENCE</scope>
    <source>
        <strain evidence="2">AH 40177</strain>
    </source>
</reference>
<accession>A0A9P5Q5T5</accession>
<dbReference type="EMBL" id="JADNRY010000014">
    <property type="protein sequence ID" value="KAF9074110.1"/>
    <property type="molecule type" value="Genomic_DNA"/>
</dbReference>
<feature type="chain" id="PRO_5040287963" evidence="1">
    <location>
        <begin position="22"/>
        <end position="136"/>
    </location>
</feature>